<accession>A0A4Z2GG84</accession>
<feature type="region of interest" description="Disordered" evidence="1">
    <location>
        <begin position="1"/>
        <end position="50"/>
    </location>
</feature>
<dbReference type="AlphaFoldDB" id="A0A4Z2GG84"/>
<organism evidence="2 3">
    <name type="scientific">Liparis tanakae</name>
    <name type="common">Tanaka's snailfish</name>
    <dbReference type="NCBI Taxonomy" id="230148"/>
    <lineage>
        <taxon>Eukaryota</taxon>
        <taxon>Metazoa</taxon>
        <taxon>Chordata</taxon>
        <taxon>Craniata</taxon>
        <taxon>Vertebrata</taxon>
        <taxon>Euteleostomi</taxon>
        <taxon>Actinopterygii</taxon>
        <taxon>Neopterygii</taxon>
        <taxon>Teleostei</taxon>
        <taxon>Neoteleostei</taxon>
        <taxon>Acanthomorphata</taxon>
        <taxon>Eupercaria</taxon>
        <taxon>Perciformes</taxon>
        <taxon>Cottioidei</taxon>
        <taxon>Cottales</taxon>
        <taxon>Liparidae</taxon>
        <taxon>Liparis</taxon>
    </lineage>
</organism>
<sequence>MTRVQRSIGGPTSRSRSAACFSRKLGVRRRRSASRGTGCHHGAPVDPSDPPRWMWDVMLGNRALVLLPLSKSEMLEEIALRM</sequence>
<evidence type="ECO:0000313" key="3">
    <source>
        <dbReference type="Proteomes" id="UP000314294"/>
    </source>
</evidence>
<reference evidence="2 3" key="1">
    <citation type="submission" date="2019-03" db="EMBL/GenBank/DDBJ databases">
        <title>First draft genome of Liparis tanakae, snailfish: a comprehensive survey of snailfish specific genes.</title>
        <authorList>
            <person name="Kim W."/>
            <person name="Song I."/>
            <person name="Jeong J.-H."/>
            <person name="Kim D."/>
            <person name="Kim S."/>
            <person name="Ryu S."/>
            <person name="Song J.Y."/>
            <person name="Lee S.K."/>
        </authorList>
    </citation>
    <scope>NUCLEOTIDE SEQUENCE [LARGE SCALE GENOMIC DNA]</scope>
    <source>
        <tissue evidence="2">Muscle</tissue>
    </source>
</reference>
<proteinExistence type="predicted"/>
<evidence type="ECO:0000313" key="2">
    <source>
        <dbReference type="EMBL" id="TNN52476.1"/>
    </source>
</evidence>
<name>A0A4Z2GG84_9TELE</name>
<protein>
    <submittedName>
        <fullName evidence="2">Uncharacterized protein</fullName>
    </submittedName>
</protein>
<comment type="caution">
    <text evidence="2">The sequence shown here is derived from an EMBL/GenBank/DDBJ whole genome shotgun (WGS) entry which is preliminary data.</text>
</comment>
<dbReference type="EMBL" id="SRLO01000545">
    <property type="protein sequence ID" value="TNN52476.1"/>
    <property type="molecule type" value="Genomic_DNA"/>
</dbReference>
<gene>
    <name evidence="2" type="ORF">EYF80_037303</name>
</gene>
<keyword evidence="3" id="KW-1185">Reference proteome</keyword>
<evidence type="ECO:0000256" key="1">
    <source>
        <dbReference type="SAM" id="MobiDB-lite"/>
    </source>
</evidence>
<dbReference type="Proteomes" id="UP000314294">
    <property type="component" value="Unassembled WGS sequence"/>
</dbReference>